<dbReference type="SUPFAM" id="SSF88946">
    <property type="entry name" value="Sigma2 domain of RNA polymerase sigma factors"/>
    <property type="match status" value="1"/>
</dbReference>
<reference evidence="10 11" key="1">
    <citation type="submission" date="2017-11" db="EMBL/GenBank/DDBJ databases">
        <title>Sequencing the genomes of 1000 actinobacteria strains.</title>
        <authorList>
            <person name="Klenk H.-P."/>
        </authorList>
    </citation>
    <scope>NUCLEOTIDE SEQUENCE [LARGE SCALE GENOMIC DNA]</scope>
    <source>
        <strain evidence="10 11">DSM 44104</strain>
    </source>
</reference>
<dbReference type="InterPro" id="IPR007627">
    <property type="entry name" value="RNA_pol_sigma70_r2"/>
</dbReference>
<dbReference type="PANTHER" id="PTHR43133:SF8">
    <property type="entry name" value="RNA POLYMERASE SIGMA FACTOR HI_1459-RELATED"/>
    <property type="match status" value="1"/>
</dbReference>
<evidence type="ECO:0000256" key="3">
    <source>
        <dbReference type="ARBA" id="ARBA00023082"/>
    </source>
</evidence>
<feature type="region of interest" description="Disordered" evidence="7">
    <location>
        <begin position="1"/>
        <end position="41"/>
    </location>
</feature>
<evidence type="ECO:0000313" key="11">
    <source>
        <dbReference type="Proteomes" id="UP000232453"/>
    </source>
</evidence>
<dbReference type="Proteomes" id="UP000232453">
    <property type="component" value="Unassembled WGS sequence"/>
</dbReference>
<dbReference type="InterPro" id="IPR013249">
    <property type="entry name" value="RNA_pol_sigma70_r4_t2"/>
</dbReference>
<dbReference type="PANTHER" id="PTHR43133">
    <property type="entry name" value="RNA POLYMERASE ECF-TYPE SIGMA FACTO"/>
    <property type="match status" value="1"/>
</dbReference>
<dbReference type="GO" id="GO:0003677">
    <property type="term" value="F:DNA binding"/>
    <property type="evidence" value="ECO:0007669"/>
    <property type="project" value="UniProtKB-KW"/>
</dbReference>
<dbReference type="InterPro" id="IPR013325">
    <property type="entry name" value="RNA_pol_sigma_r2"/>
</dbReference>
<keyword evidence="4 6" id="KW-0238">DNA-binding</keyword>
<evidence type="ECO:0000259" key="8">
    <source>
        <dbReference type="Pfam" id="PF04542"/>
    </source>
</evidence>
<dbReference type="InterPro" id="IPR014284">
    <property type="entry name" value="RNA_pol_sigma-70_dom"/>
</dbReference>
<dbReference type="GO" id="GO:0006950">
    <property type="term" value="P:response to stress"/>
    <property type="evidence" value="ECO:0007669"/>
    <property type="project" value="UniProtKB-ARBA"/>
</dbReference>
<dbReference type="Gene3D" id="1.10.1740.10">
    <property type="match status" value="1"/>
</dbReference>
<dbReference type="RefSeq" id="WP_100878315.1">
    <property type="nucleotide sequence ID" value="NZ_JBICSI010000003.1"/>
</dbReference>
<evidence type="ECO:0000256" key="5">
    <source>
        <dbReference type="ARBA" id="ARBA00023163"/>
    </source>
</evidence>
<comment type="similarity">
    <text evidence="1 6">Belongs to the sigma-70 factor family. ECF subfamily.</text>
</comment>
<keyword evidence="2 6" id="KW-0805">Transcription regulation</keyword>
<dbReference type="PROSITE" id="PS01063">
    <property type="entry name" value="SIGMA70_ECF"/>
    <property type="match status" value="1"/>
</dbReference>
<dbReference type="GO" id="GO:0006352">
    <property type="term" value="P:DNA-templated transcription initiation"/>
    <property type="evidence" value="ECO:0007669"/>
    <property type="project" value="InterPro"/>
</dbReference>
<comment type="caution">
    <text evidence="10">The sequence shown here is derived from an EMBL/GenBank/DDBJ whole genome shotgun (WGS) entry which is preliminary data.</text>
</comment>
<dbReference type="InterPro" id="IPR000838">
    <property type="entry name" value="RNA_pol_sigma70_ECF_CS"/>
</dbReference>
<dbReference type="NCBIfam" id="TIGR02937">
    <property type="entry name" value="sigma70-ECF"/>
    <property type="match status" value="1"/>
</dbReference>
<organism evidence="10 11">
    <name type="scientific">Pseudonocardia alni</name>
    <name type="common">Amycolata alni</name>
    <dbReference type="NCBI Taxonomy" id="33907"/>
    <lineage>
        <taxon>Bacteria</taxon>
        <taxon>Bacillati</taxon>
        <taxon>Actinomycetota</taxon>
        <taxon>Actinomycetes</taxon>
        <taxon>Pseudonocardiales</taxon>
        <taxon>Pseudonocardiaceae</taxon>
        <taxon>Pseudonocardia</taxon>
    </lineage>
</organism>
<dbReference type="Gene3D" id="1.10.10.10">
    <property type="entry name" value="Winged helix-like DNA-binding domain superfamily/Winged helix DNA-binding domain"/>
    <property type="match status" value="1"/>
</dbReference>
<dbReference type="InterPro" id="IPR036388">
    <property type="entry name" value="WH-like_DNA-bd_sf"/>
</dbReference>
<dbReference type="AlphaFoldDB" id="A0AA44ZNS4"/>
<feature type="domain" description="RNA polymerase sigma factor 70 region 4 type 2" evidence="9">
    <location>
        <begin position="159"/>
        <end position="211"/>
    </location>
</feature>
<sequence>MTGASRPHPDHRRSDRAVAATDGPARPGRPPAGAGPGRNADQIDHQADAWLVGKAQLGSIEAYEVLIRRHRDRIHRIALRMLGNRDDAEDITQDVVIQVWTALAGFAGDSMFTTWLYRIVVNRCITHLKRRRHDTPLEDPDLARSPGADAQAEARDRLRAALAALAGLPADQRAPIVLIDIEQLSYDEAASILGVSEPTVRGRLSRGRRQLAETMREWT</sequence>
<dbReference type="InterPro" id="IPR039425">
    <property type="entry name" value="RNA_pol_sigma-70-like"/>
</dbReference>
<name>A0AA44ZNS4_PSEA5</name>
<evidence type="ECO:0000256" key="7">
    <source>
        <dbReference type="SAM" id="MobiDB-lite"/>
    </source>
</evidence>
<dbReference type="Pfam" id="PF08281">
    <property type="entry name" value="Sigma70_r4_2"/>
    <property type="match status" value="1"/>
</dbReference>
<accession>A0AA44ZNS4</accession>
<evidence type="ECO:0000256" key="6">
    <source>
        <dbReference type="RuleBase" id="RU000716"/>
    </source>
</evidence>
<keyword evidence="5 6" id="KW-0804">Transcription</keyword>
<evidence type="ECO:0000256" key="4">
    <source>
        <dbReference type="ARBA" id="ARBA00023125"/>
    </source>
</evidence>
<proteinExistence type="inferred from homology"/>
<keyword evidence="3 6" id="KW-0731">Sigma factor</keyword>
<feature type="domain" description="RNA polymerase sigma-70 region 2" evidence="8">
    <location>
        <begin position="66"/>
        <end position="132"/>
    </location>
</feature>
<dbReference type="EMBL" id="PHUJ01000003">
    <property type="protein sequence ID" value="PKB30173.1"/>
    <property type="molecule type" value="Genomic_DNA"/>
</dbReference>
<gene>
    <name evidence="10" type="ORF">ATL51_1827</name>
</gene>
<dbReference type="Pfam" id="PF04542">
    <property type="entry name" value="Sigma70_r2"/>
    <property type="match status" value="1"/>
</dbReference>
<evidence type="ECO:0000256" key="1">
    <source>
        <dbReference type="ARBA" id="ARBA00010641"/>
    </source>
</evidence>
<evidence type="ECO:0000313" key="10">
    <source>
        <dbReference type="EMBL" id="PKB30173.1"/>
    </source>
</evidence>
<dbReference type="SUPFAM" id="SSF88659">
    <property type="entry name" value="Sigma3 and sigma4 domains of RNA polymerase sigma factors"/>
    <property type="match status" value="1"/>
</dbReference>
<evidence type="ECO:0000256" key="2">
    <source>
        <dbReference type="ARBA" id="ARBA00023015"/>
    </source>
</evidence>
<dbReference type="GO" id="GO:0016987">
    <property type="term" value="F:sigma factor activity"/>
    <property type="evidence" value="ECO:0007669"/>
    <property type="project" value="UniProtKB-KW"/>
</dbReference>
<protein>
    <recommendedName>
        <fullName evidence="6">RNA polymerase sigma factor</fullName>
    </recommendedName>
</protein>
<evidence type="ECO:0000259" key="9">
    <source>
        <dbReference type="Pfam" id="PF08281"/>
    </source>
</evidence>
<dbReference type="InterPro" id="IPR013324">
    <property type="entry name" value="RNA_pol_sigma_r3/r4-like"/>
</dbReference>
<dbReference type="CDD" id="cd06171">
    <property type="entry name" value="Sigma70_r4"/>
    <property type="match status" value="1"/>
</dbReference>